<keyword evidence="4" id="KW-0472">Membrane</keyword>
<keyword evidence="3" id="KW-0732">Signal</keyword>
<reference evidence="8 9" key="2">
    <citation type="submission" date="2016-06" db="EMBL/GenBank/DDBJ databases">
        <title>Pedobacter psychrophilus sp. nov., isolated from Antarctic fragmentary rock.</title>
        <authorList>
            <person name="Svec P."/>
        </authorList>
    </citation>
    <scope>NUCLEOTIDE SEQUENCE [LARGE SCALE GENOMIC DNA]</scope>
    <source>
        <strain evidence="8 9">CCM 8644</strain>
    </source>
</reference>
<evidence type="ECO:0000313" key="9">
    <source>
        <dbReference type="Proteomes" id="UP000078459"/>
    </source>
</evidence>
<evidence type="ECO:0000256" key="5">
    <source>
        <dbReference type="ARBA" id="ARBA00023237"/>
    </source>
</evidence>
<feature type="domain" description="RagB/SusD" evidence="6">
    <location>
        <begin position="375"/>
        <end position="468"/>
    </location>
</feature>
<sequence length="508" mass="55919">MKKYKNRSFIKIGVMATLALIIISSCSKDFLDRPAQGQYSEGDYPFSAGSGAFDPAIFEAYDALRLYGVHSAGFQAAVSIRSDDADKGSTDADGPSTRQFDDLTLTSTNGLTNGMWLDHYTMINRANLVLDRIKKDQSPLTPQAVKLSGQAEAKFIRAYAYFMMVRYFGGVPLIDSISTDQVSTSNKPRSTPAQVYTLIESDLQFAAANLPASWENKFIGRLTSGAANGLLAKVYITQKKWAQAKAAANQVIQSGQYDLSTPYNTIFGESGENSKESVFEVQASATPSETRRYGVQSSANQGVRGTGIWNLGNGFNVPSALLNATYEAGDPRKARTFLFAGGTSIYNEPVPANLPNPIYNHKAHTSPSYRARYLDNFGYWMNVRILRYADVVLMYAEASNEVGGTVNTQEALAKLELVRFRARGGNTAILPIVTTTDQEELRQAIRRERRVELGMEYDRFFDLVRWETVGPVLRAAGKPFVNGRDELLPIPQAQIDLSKGVLTQNPGF</sequence>
<evidence type="ECO:0000259" key="7">
    <source>
        <dbReference type="Pfam" id="PF14322"/>
    </source>
</evidence>
<dbReference type="Proteomes" id="UP000078459">
    <property type="component" value="Unassembled WGS sequence"/>
</dbReference>
<proteinExistence type="inferred from homology"/>
<evidence type="ECO:0000259" key="6">
    <source>
        <dbReference type="Pfam" id="PF07980"/>
    </source>
</evidence>
<dbReference type="EMBL" id="LWHJ01000028">
    <property type="protein sequence ID" value="OAQ39100.1"/>
    <property type="molecule type" value="Genomic_DNA"/>
</dbReference>
<accession>A0A179DEH0</accession>
<evidence type="ECO:0000256" key="3">
    <source>
        <dbReference type="ARBA" id="ARBA00022729"/>
    </source>
</evidence>
<keyword evidence="9" id="KW-1185">Reference proteome</keyword>
<evidence type="ECO:0000256" key="4">
    <source>
        <dbReference type="ARBA" id="ARBA00023136"/>
    </source>
</evidence>
<dbReference type="InterPro" id="IPR033985">
    <property type="entry name" value="SusD-like_N"/>
</dbReference>
<dbReference type="CDD" id="cd08977">
    <property type="entry name" value="SusD"/>
    <property type="match status" value="1"/>
</dbReference>
<dbReference type="STRING" id="1826909.A5893_10540"/>
<protein>
    <submittedName>
        <fullName evidence="8">Carbohydrate-binding protein SusD</fullName>
    </submittedName>
</protein>
<evidence type="ECO:0000256" key="1">
    <source>
        <dbReference type="ARBA" id="ARBA00004442"/>
    </source>
</evidence>
<dbReference type="Gene3D" id="1.25.40.390">
    <property type="match status" value="1"/>
</dbReference>
<organism evidence="8 9">
    <name type="scientific">Pedobacter psychrophilus</name>
    <dbReference type="NCBI Taxonomy" id="1826909"/>
    <lineage>
        <taxon>Bacteria</taxon>
        <taxon>Pseudomonadati</taxon>
        <taxon>Bacteroidota</taxon>
        <taxon>Sphingobacteriia</taxon>
        <taxon>Sphingobacteriales</taxon>
        <taxon>Sphingobacteriaceae</taxon>
        <taxon>Pedobacter</taxon>
    </lineage>
</organism>
<evidence type="ECO:0000256" key="2">
    <source>
        <dbReference type="ARBA" id="ARBA00006275"/>
    </source>
</evidence>
<dbReference type="InterPro" id="IPR012944">
    <property type="entry name" value="SusD_RagB_dom"/>
</dbReference>
<gene>
    <name evidence="8" type="ORF">A5893_10540</name>
</gene>
<dbReference type="OrthoDB" id="618454at2"/>
<feature type="domain" description="SusD-like N-terminal" evidence="7">
    <location>
        <begin position="105"/>
        <end position="235"/>
    </location>
</feature>
<dbReference type="InterPro" id="IPR011990">
    <property type="entry name" value="TPR-like_helical_dom_sf"/>
</dbReference>
<dbReference type="AlphaFoldDB" id="A0A179DEH0"/>
<dbReference type="Pfam" id="PF07980">
    <property type="entry name" value="SusD_RagB"/>
    <property type="match status" value="1"/>
</dbReference>
<dbReference type="PROSITE" id="PS51257">
    <property type="entry name" value="PROKAR_LIPOPROTEIN"/>
    <property type="match status" value="1"/>
</dbReference>
<dbReference type="GO" id="GO:0009279">
    <property type="term" value="C:cell outer membrane"/>
    <property type="evidence" value="ECO:0007669"/>
    <property type="project" value="UniProtKB-SubCell"/>
</dbReference>
<comment type="caution">
    <text evidence="8">The sequence shown here is derived from an EMBL/GenBank/DDBJ whole genome shotgun (WGS) entry which is preliminary data.</text>
</comment>
<keyword evidence="5" id="KW-0998">Cell outer membrane</keyword>
<comment type="similarity">
    <text evidence="2">Belongs to the SusD family.</text>
</comment>
<dbReference type="SUPFAM" id="SSF48452">
    <property type="entry name" value="TPR-like"/>
    <property type="match status" value="1"/>
</dbReference>
<evidence type="ECO:0000313" key="8">
    <source>
        <dbReference type="EMBL" id="OAQ39100.1"/>
    </source>
</evidence>
<comment type="subcellular location">
    <subcellularLocation>
        <location evidence="1">Cell outer membrane</location>
    </subcellularLocation>
</comment>
<dbReference type="RefSeq" id="WP_068822627.1">
    <property type="nucleotide sequence ID" value="NZ_LWHJ01000028.1"/>
</dbReference>
<name>A0A179DEH0_9SPHI</name>
<reference evidence="8 9" key="1">
    <citation type="submission" date="2016-04" db="EMBL/GenBank/DDBJ databases">
        <authorList>
            <person name="Evans L.H."/>
            <person name="Alamgir A."/>
            <person name="Owens N."/>
            <person name="Weber N.D."/>
            <person name="Virtaneva K."/>
            <person name="Barbian K."/>
            <person name="Babar A."/>
            <person name="Rosenke K."/>
        </authorList>
    </citation>
    <scope>NUCLEOTIDE SEQUENCE [LARGE SCALE GENOMIC DNA]</scope>
    <source>
        <strain evidence="8 9">CCM 8644</strain>
    </source>
</reference>
<dbReference type="Pfam" id="PF14322">
    <property type="entry name" value="SusD-like_3"/>
    <property type="match status" value="1"/>
</dbReference>